<keyword evidence="3" id="KW-0677">Repeat</keyword>
<dbReference type="PROSITE" id="PS00101">
    <property type="entry name" value="HEXAPEP_TRANSFERASES"/>
    <property type="match status" value="1"/>
</dbReference>
<evidence type="ECO:0000256" key="2">
    <source>
        <dbReference type="ARBA" id="ARBA00022679"/>
    </source>
</evidence>
<evidence type="ECO:0000256" key="1">
    <source>
        <dbReference type="ARBA" id="ARBA00007274"/>
    </source>
</evidence>
<dbReference type="InterPro" id="IPR000863">
    <property type="entry name" value="Sulfotransferase_dom"/>
</dbReference>
<proteinExistence type="inferred from homology"/>
<dbReference type="SUPFAM" id="SSF52540">
    <property type="entry name" value="P-loop containing nucleoside triphosphate hydrolases"/>
    <property type="match status" value="1"/>
</dbReference>
<dbReference type="Proteomes" id="UP000777935">
    <property type="component" value="Unassembled WGS sequence"/>
</dbReference>
<dbReference type="InterPro" id="IPR001451">
    <property type="entry name" value="Hexapep"/>
</dbReference>
<keyword evidence="4" id="KW-0012">Acyltransferase</keyword>
<dbReference type="InterPro" id="IPR018357">
    <property type="entry name" value="Hexapep_transf_CS"/>
</dbReference>
<comment type="caution">
    <text evidence="6">The sequence shown here is derived from an EMBL/GenBank/DDBJ whole genome shotgun (WGS) entry which is preliminary data.</text>
</comment>
<evidence type="ECO:0000259" key="5">
    <source>
        <dbReference type="Pfam" id="PF00685"/>
    </source>
</evidence>
<dbReference type="PANTHER" id="PTHR43300">
    <property type="entry name" value="ACETYLTRANSFERASE"/>
    <property type="match status" value="1"/>
</dbReference>
<organism evidence="6 7">
    <name type="scientific">Parasulfitobacter algicola</name>
    <dbReference type="NCBI Taxonomy" id="2614809"/>
    <lineage>
        <taxon>Bacteria</taxon>
        <taxon>Pseudomonadati</taxon>
        <taxon>Pseudomonadota</taxon>
        <taxon>Alphaproteobacteria</taxon>
        <taxon>Rhodobacterales</taxon>
        <taxon>Roseobacteraceae</taxon>
        <taxon>Parasulfitobacter</taxon>
    </lineage>
</organism>
<dbReference type="PANTHER" id="PTHR43300:SF11">
    <property type="entry name" value="ACETYLTRANSFERASE RV3034C-RELATED"/>
    <property type="match status" value="1"/>
</dbReference>
<evidence type="ECO:0000256" key="3">
    <source>
        <dbReference type="ARBA" id="ARBA00022737"/>
    </source>
</evidence>
<keyword evidence="2" id="KW-0808">Transferase</keyword>
<dbReference type="SUPFAM" id="SSF51161">
    <property type="entry name" value="Trimeric LpxA-like enzymes"/>
    <property type="match status" value="1"/>
</dbReference>
<feature type="domain" description="Sulfotransferase" evidence="5">
    <location>
        <begin position="6"/>
        <end position="200"/>
    </location>
</feature>
<keyword evidence="7" id="KW-1185">Reference proteome</keyword>
<dbReference type="EMBL" id="JABUFE010000014">
    <property type="protein sequence ID" value="NSX56547.1"/>
    <property type="molecule type" value="Genomic_DNA"/>
</dbReference>
<evidence type="ECO:0000256" key="4">
    <source>
        <dbReference type="ARBA" id="ARBA00023315"/>
    </source>
</evidence>
<dbReference type="InterPro" id="IPR027417">
    <property type="entry name" value="P-loop_NTPase"/>
</dbReference>
<dbReference type="CDD" id="cd03349">
    <property type="entry name" value="LbH_XAT"/>
    <property type="match status" value="1"/>
</dbReference>
<dbReference type="InterPro" id="IPR050179">
    <property type="entry name" value="Trans_hexapeptide_repeat"/>
</dbReference>
<dbReference type="RefSeq" id="WP_174139701.1">
    <property type="nucleotide sequence ID" value="NZ_JABUFE010000014.1"/>
</dbReference>
<accession>A0ABX2IUG6</accession>
<dbReference type="Pfam" id="PF00685">
    <property type="entry name" value="Sulfotransfer_1"/>
    <property type="match status" value="1"/>
</dbReference>
<dbReference type="Pfam" id="PF00132">
    <property type="entry name" value="Hexapep"/>
    <property type="match status" value="1"/>
</dbReference>
<dbReference type="Gene3D" id="2.160.10.10">
    <property type="entry name" value="Hexapeptide repeat proteins"/>
    <property type="match status" value="1"/>
</dbReference>
<evidence type="ECO:0000313" key="7">
    <source>
        <dbReference type="Proteomes" id="UP000777935"/>
    </source>
</evidence>
<dbReference type="InterPro" id="IPR011004">
    <property type="entry name" value="Trimer_LpxA-like_sf"/>
</dbReference>
<comment type="similarity">
    <text evidence="1">Belongs to the transferase hexapeptide repeat family.</text>
</comment>
<sequence>MPEVRPNFLIIGAQKAGSTWLYNVLRTHPEVFLPKRVELLFFNKPNCEDPALLQPYLENFADAGPQHRWVGEKTPGYFWSANASRVPDQPPTTHNPHIPESVARILGKELHLIASLRHPVRRAISAFGHHAVRNRIKPSETLREASLRLGILDIGFYEAHLATWEAVFDSQQIEILIFEDDIVRHPEEGARRLCDFLAIGMDGFDRDSFGASNKGPVVQIEEDEISTGVEGIQPIRPSDIAFLLEQYETTLNSLERRFGDRLDTWKADTEILRSFATRKSHQVLVKPITHVPSRVSSPQPLQLSLNNVNRDVLIQHGWECHPSIVPSLGHELSVEPPARTSRLSFRGPCSFGAFSYGVDGFVYTTDIGRYCSIARGVNIGQTDHPLHGLSTSPALFQANFKIVTGEKYRQKPEYDSYAPDPAISEAAKRAVKKRTRIGHDVWIGDGAKVIAGVEIGHGAVIGAGAVVTKDVPPYSIVGGVPAKLIRKRFDEAIIERLLACEWWNYAPWQMKHIDFMDIKAAVSAVEEMNATDALNYAPTRIDLRSSKAP</sequence>
<evidence type="ECO:0000313" key="6">
    <source>
        <dbReference type="EMBL" id="NSX56547.1"/>
    </source>
</evidence>
<reference evidence="6 7" key="1">
    <citation type="submission" date="2020-06" db="EMBL/GenBank/DDBJ databases">
        <title>Sulfitobacter algicola sp. nov., isolated from green algae.</title>
        <authorList>
            <person name="Wang C."/>
        </authorList>
    </citation>
    <scope>NUCLEOTIDE SEQUENCE [LARGE SCALE GENOMIC DNA]</scope>
    <source>
        <strain evidence="6 7">1151</strain>
    </source>
</reference>
<protein>
    <submittedName>
        <fullName evidence="6">Sulfotransferase domain-containing protein</fullName>
    </submittedName>
</protein>
<gene>
    <name evidence="6" type="ORF">HRQ87_17295</name>
</gene>
<name>A0ABX2IUG6_9RHOB</name>
<dbReference type="Gene3D" id="3.40.50.300">
    <property type="entry name" value="P-loop containing nucleotide triphosphate hydrolases"/>
    <property type="match status" value="1"/>
</dbReference>